<feature type="coiled-coil region" evidence="1">
    <location>
        <begin position="361"/>
        <end position="392"/>
    </location>
</feature>
<proteinExistence type="predicted"/>
<dbReference type="PANTHER" id="PTHR13601:SF2">
    <property type="entry name" value="GAMETOGENETIN-BINDING PROTEIN 2"/>
    <property type="match status" value="1"/>
</dbReference>
<dbReference type="GO" id="GO:0005634">
    <property type="term" value="C:nucleus"/>
    <property type="evidence" value="ECO:0007669"/>
    <property type="project" value="TreeGrafter"/>
</dbReference>
<sequence>MAKLVDVYRTEKQPSMDKRQLPLIIDENLTMVMDLSGMGIVCDSPMVRGKELDEFLRKFNVLSPSEIKSAFEVTMKDLLRILSQTIPCVGCRRSVERLFYQLMKSGHPALDPLYVSSEGVLSIRKEQLESPQVLCTLLHGHSSRLISLVDSQPRSKKSHRCNLHSLDSQRSRPVTSAWVDVWECMRPQCKEEVVVIESSTLLTTLENYLRKHRFCGECRTKVLKAYTLLVEEPDPCREKGYVPALYLGIKRCIPEKHIHLQTRTAYIANLITRAEPELMGSRRERHAKTLEIAQEEVLTCLGLCVYERLHRINLRLREEECTCQVLAAVAIEALCRNFEMAVEVKQGVSQLELLYEQITKEELAKQQKKEHKKQKRRKKKERRAEQDEKENNCECESEENGDHNTEELYNSCMCLDPKPSLQSTERHKLQVLDRKSKGSPTCYCEVCIRRKKDKGQITGSVDDQSNKGNRVVEKLQQQQLQHSRKTGTSCSSRDVTSNNNNNSTPPLSQQSLSPCQSCKSAQDLVETSHSCNGNWSSSEHSQDCGYSSENNNGCCDTGSGSSSLPSSPEGSEIACSDGFCNHEGECHGDRSCEIQVCDRTRQVSSVNTHHNSKAAPGGLTLTLEQMLEESYSSDEECYIPVEEVQEFKSKMLHVMEKRKELRQTLRKRFDELCINSPQPPVYRSAHCASN</sequence>
<feature type="compositionally biased region" description="Low complexity" evidence="2">
    <location>
        <begin position="496"/>
        <end position="514"/>
    </location>
</feature>
<protein>
    <recommendedName>
        <fullName evidence="5">Gametogenetin-binding protein 2-like</fullName>
    </recommendedName>
</protein>
<feature type="region of interest" description="Disordered" evidence="2">
    <location>
        <begin position="455"/>
        <end position="514"/>
    </location>
</feature>
<dbReference type="GO" id="GO:0005737">
    <property type="term" value="C:cytoplasm"/>
    <property type="evidence" value="ECO:0007669"/>
    <property type="project" value="TreeGrafter"/>
</dbReference>
<accession>A0AAD8A9X5</accession>
<evidence type="ECO:0000313" key="4">
    <source>
        <dbReference type="Proteomes" id="UP001233999"/>
    </source>
</evidence>
<reference evidence="3" key="1">
    <citation type="journal article" date="2023" name="IScience">
        <title>Live-bearing cockroach genome reveals convergent evolutionary mechanisms linked to viviparity in insects and beyond.</title>
        <authorList>
            <person name="Fouks B."/>
            <person name="Harrison M.C."/>
            <person name="Mikhailova A.A."/>
            <person name="Marchal E."/>
            <person name="English S."/>
            <person name="Carruthers M."/>
            <person name="Jennings E.C."/>
            <person name="Chiamaka E.L."/>
            <person name="Frigard R.A."/>
            <person name="Pippel M."/>
            <person name="Attardo G.M."/>
            <person name="Benoit J.B."/>
            <person name="Bornberg-Bauer E."/>
            <person name="Tobe S.S."/>
        </authorList>
    </citation>
    <scope>NUCLEOTIDE SEQUENCE</scope>
    <source>
        <strain evidence="3">Stay&amp;Tobe</strain>
    </source>
</reference>
<evidence type="ECO:0000256" key="1">
    <source>
        <dbReference type="SAM" id="Coils"/>
    </source>
</evidence>
<dbReference type="InterPro" id="IPR026073">
    <property type="entry name" value="GGNBP2"/>
</dbReference>
<evidence type="ECO:0008006" key="5">
    <source>
        <dbReference type="Google" id="ProtNLM"/>
    </source>
</evidence>
<dbReference type="EMBL" id="JASPKZ010002688">
    <property type="protein sequence ID" value="KAJ9595143.1"/>
    <property type="molecule type" value="Genomic_DNA"/>
</dbReference>
<gene>
    <name evidence="3" type="ORF">L9F63_013551</name>
</gene>
<dbReference type="Proteomes" id="UP001233999">
    <property type="component" value="Unassembled WGS sequence"/>
</dbReference>
<organism evidence="3 4">
    <name type="scientific">Diploptera punctata</name>
    <name type="common">Pacific beetle cockroach</name>
    <dbReference type="NCBI Taxonomy" id="6984"/>
    <lineage>
        <taxon>Eukaryota</taxon>
        <taxon>Metazoa</taxon>
        <taxon>Ecdysozoa</taxon>
        <taxon>Arthropoda</taxon>
        <taxon>Hexapoda</taxon>
        <taxon>Insecta</taxon>
        <taxon>Pterygota</taxon>
        <taxon>Neoptera</taxon>
        <taxon>Polyneoptera</taxon>
        <taxon>Dictyoptera</taxon>
        <taxon>Blattodea</taxon>
        <taxon>Blaberoidea</taxon>
        <taxon>Blaberidae</taxon>
        <taxon>Diplopterinae</taxon>
        <taxon>Diploptera</taxon>
    </lineage>
</organism>
<name>A0AAD8A9X5_DIPPU</name>
<dbReference type="PANTHER" id="PTHR13601">
    <property type="entry name" value="GAMETOGENETIN-BINDING PROTEIN 2"/>
    <property type="match status" value="1"/>
</dbReference>
<keyword evidence="4" id="KW-1185">Reference proteome</keyword>
<feature type="compositionally biased region" description="Polar residues" evidence="2">
    <location>
        <begin position="475"/>
        <end position="495"/>
    </location>
</feature>
<keyword evidence="1" id="KW-0175">Coiled coil</keyword>
<evidence type="ECO:0000256" key="2">
    <source>
        <dbReference type="SAM" id="MobiDB-lite"/>
    </source>
</evidence>
<feature type="compositionally biased region" description="Polar residues" evidence="2">
    <location>
        <begin position="457"/>
        <end position="468"/>
    </location>
</feature>
<reference evidence="3" key="2">
    <citation type="submission" date="2023-05" db="EMBL/GenBank/DDBJ databases">
        <authorList>
            <person name="Fouks B."/>
        </authorList>
    </citation>
    <scope>NUCLEOTIDE SEQUENCE</scope>
    <source>
        <strain evidence="3">Stay&amp;Tobe</strain>
        <tissue evidence="3">Testes</tissue>
    </source>
</reference>
<evidence type="ECO:0000313" key="3">
    <source>
        <dbReference type="EMBL" id="KAJ9595143.1"/>
    </source>
</evidence>
<dbReference type="AlphaFoldDB" id="A0AAD8A9X5"/>
<comment type="caution">
    <text evidence="3">The sequence shown here is derived from an EMBL/GenBank/DDBJ whole genome shotgun (WGS) entry which is preliminary data.</text>
</comment>